<gene>
    <name evidence="2" type="ORF">CQA01_23160</name>
</gene>
<evidence type="ECO:0000313" key="2">
    <source>
        <dbReference type="EMBL" id="GEO21782.1"/>
    </source>
</evidence>
<accession>A0A512CC52</accession>
<comment type="caution">
    <text evidence="2">The sequence shown here is derived from an EMBL/GenBank/DDBJ whole genome shotgun (WGS) entry which is preliminary data.</text>
</comment>
<dbReference type="CDD" id="cd00761">
    <property type="entry name" value="Glyco_tranf_GTA_type"/>
    <property type="match status" value="1"/>
</dbReference>
<dbReference type="PANTHER" id="PTHR43685">
    <property type="entry name" value="GLYCOSYLTRANSFERASE"/>
    <property type="match status" value="1"/>
</dbReference>
<dbReference type="AlphaFoldDB" id="A0A512CC52"/>
<organism evidence="2 3">
    <name type="scientific">Cyclobacterium qasimii</name>
    <dbReference type="NCBI Taxonomy" id="1350429"/>
    <lineage>
        <taxon>Bacteria</taxon>
        <taxon>Pseudomonadati</taxon>
        <taxon>Bacteroidota</taxon>
        <taxon>Cytophagia</taxon>
        <taxon>Cytophagales</taxon>
        <taxon>Cyclobacteriaceae</taxon>
        <taxon>Cyclobacterium</taxon>
    </lineage>
</organism>
<feature type="domain" description="Glycosyltransferase 2-like" evidence="1">
    <location>
        <begin position="3"/>
        <end position="129"/>
    </location>
</feature>
<dbReference type="GO" id="GO:0016740">
    <property type="term" value="F:transferase activity"/>
    <property type="evidence" value="ECO:0007669"/>
    <property type="project" value="UniProtKB-KW"/>
</dbReference>
<evidence type="ECO:0000259" key="1">
    <source>
        <dbReference type="Pfam" id="PF00535"/>
    </source>
</evidence>
<sequence length="318" mass="36615">MFSVIIPIYNKAPHLDRTITSVLNQKFEEWELILVDDGSTDGSYEKAKSYSDSRIQLFTRNEPGPGGYAARNLGIKKAKYEWVAFLDADDEWMDNHLSTFLELIEIQPETNIVSTSWTDNFEENKEGRFFPNTYNLKHKTKGIHEITLPVFLQNSINGAPPFWTGAVGFRADLLREIEGFPEGRCKRGGDVDTWLRAIYYGEPAIWSPKLTVVYHRDSVNMVTKLQGFELGCEFTTVKKLAEMSNDKEVIKLLFQFLNARVVSRWLQTLRVGQNPESLWGKVKWKYLTKKGAIITFFSILPSSMARQLYRLTNKGKYD</sequence>
<evidence type="ECO:0000313" key="3">
    <source>
        <dbReference type="Proteomes" id="UP000321301"/>
    </source>
</evidence>
<dbReference type="InterPro" id="IPR001173">
    <property type="entry name" value="Glyco_trans_2-like"/>
</dbReference>
<dbReference type="RefSeq" id="WP_020889473.1">
    <property type="nucleotide sequence ID" value="NZ_BJYV01000009.1"/>
</dbReference>
<name>A0A512CC52_9BACT</name>
<dbReference type="Gene3D" id="3.90.550.10">
    <property type="entry name" value="Spore Coat Polysaccharide Biosynthesis Protein SpsA, Chain A"/>
    <property type="match status" value="1"/>
</dbReference>
<dbReference type="Proteomes" id="UP000321301">
    <property type="component" value="Unassembled WGS sequence"/>
</dbReference>
<keyword evidence="2" id="KW-0808">Transferase</keyword>
<dbReference type="EMBL" id="BJYV01000009">
    <property type="protein sequence ID" value="GEO21782.1"/>
    <property type="molecule type" value="Genomic_DNA"/>
</dbReference>
<dbReference type="InterPro" id="IPR029044">
    <property type="entry name" value="Nucleotide-diphossugar_trans"/>
</dbReference>
<reference evidence="2 3" key="1">
    <citation type="submission" date="2019-07" db="EMBL/GenBank/DDBJ databases">
        <title>Whole genome shotgun sequence of Cyclobacterium qasimii NBRC 106168.</title>
        <authorList>
            <person name="Hosoyama A."/>
            <person name="Uohara A."/>
            <person name="Ohji S."/>
            <person name="Ichikawa N."/>
        </authorList>
    </citation>
    <scope>NUCLEOTIDE SEQUENCE [LARGE SCALE GENOMIC DNA]</scope>
    <source>
        <strain evidence="2 3">NBRC 106168</strain>
    </source>
</reference>
<dbReference type="Pfam" id="PF00535">
    <property type="entry name" value="Glycos_transf_2"/>
    <property type="match status" value="1"/>
</dbReference>
<protein>
    <submittedName>
        <fullName evidence="2">Glycosyl transferase</fullName>
    </submittedName>
</protein>
<proteinExistence type="predicted"/>
<dbReference type="PANTHER" id="PTHR43685:SF2">
    <property type="entry name" value="GLYCOSYLTRANSFERASE 2-LIKE DOMAIN-CONTAINING PROTEIN"/>
    <property type="match status" value="1"/>
</dbReference>
<keyword evidence="3" id="KW-1185">Reference proteome</keyword>
<dbReference type="SUPFAM" id="SSF53448">
    <property type="entry name" value="Nucleotide-diphospho-sugar transferases"/>
    <property type="match status" value="1"/>
</dbReference>
<dbReference type="InterPro" id="IPR050834">
    <property type="entry name" value="Glycosyltransf_2"/>
</dbReference>